<name>A0A2C9D0W5_9HYPH</name>
<evidence type="ECO:0000313" key="9">
    <source>
        <dbReference type="EMBL" id="SON53829.1"/>
    </source>
</evidence>
<dbReference type="AlphaFoldDB" id="A0A2C9D0W5"/>
<dbReference type="PROSITE" id="PS51686">
    <property type="entry name" value="SAM_MT_RSMB_NOP"/>
    <property type="match status" value="1"/>
</dbReference>
<comment type="similarity">
    <text evidence="1 6">Belongs to the class I-like SAM-binding methyltransferase superfamily. RsmB/NOP family.</text>
</comment>
<feature type="compositionally biased region" description="Basic and acidic residues" evidence="7">
    <location>
        <begin position="31"/>
        <end position="43"/>
    </location>
</feature>
<evidence type="ECO:0000313" key="10">
    <source>
        <dbReference type="Proteomes" id="UP000223606"/>
    </source>
</evidence>
<dbReference type="Gene3D" id="1.10.940.10">
    <property type="entry name" value="NusB-like"/>
    <property type="match status" value="1"/>
</dbReference>
<dbReference type="KEGG" id="hdi:HDIA_0288"/>
<dbReference type="FunFam" id="3.40.50.150:FF:000257">
    <property type="entry name" value="16S rRNA methyltransferase"/>
    <property type="match status" value="1"/>
</dbReference>
<reference evidence="10" key="1">
    <citation type="submission" date="2017-09" db="EMBL/GenBank/DDBJ databases">
        <title>Genome sequence of Nannocystis excedens DSM 71.</title>
        <authorList>
            <person name="Blom J."/>
        </authorList>
    </citation>
    <scope>NUCLEOTIDE SEQUENCE [LARGE SCALE GENOMIC DNA]</scope>
    <source>
        <strain evidence="10">type strain: E19</strain>
    </source>
</reference>
<sequence>MNDAKARPSSSKGTGGAGRPKNKHGGAAGGARKDQAGPREADRTPLPPGHDLRALCADLLSLVRKGELLDGLLEAGPLSQRFNALEIKDRALVRAIIGTALRRHGQIAEAIAACLDRPLPQKAGALQSILAIGAAQVLFMDVADHAAIDIAVELAGRSRDTAKWKGLTNAILRRLQRERDAILARQDEARLNTPGWLFEAWAKAYGTDTARAIAAMHLVEPSLDISVKSDPEGWQEKLGGKLLPTGSIRLVAAGGVDQLPGYAEGAWWVQDAAAALPPLLLGDVAGKTVADLCAAPGGKTALLAARGAHVTAVDLSARRLKRLSANLDRLGLSADVVTADVATYAGGPFDAVLLDAPCSATGTIRRHPDLVLLKEPSDIEILAATQARLLHHAVDLVRPGGLLVYCTCSLQPEEGAAQIDALIASGAPVERVPVRPEEIGGLAGAITPAGDLRTLPSMLPDADPHLAGLDGFFVARLRRR</sequence>
<evidence type="ECO:0000256" key="7">
    <source>
        <dbReference type="SAM" id="MobiDB-lite"/>
    </source>
</evidence>
<feature type="domain" description="SAM-dependent MTase RsmB/NOP-type" evidence="8">
    <location>
        <begin position="185"/>
        <end position="480"/>
    </location>
</feature>
<comment type="caution">
    <text evidence="6">Lacks conserved residue(s) required for the propagation of feature annotation.</text>
</comment>
<dbReference type="PRINTS" id="PR02008">
    <property type="entry name" value="RCMTFAMILY"/>
</dbReference>
<dbReference type="SUPFAM" id="SSF53335">
    <property type="entry name" value="S-adenosyl-L-methionine-dependent methyltransferases"/>
    <property type="match status" value="1"/>
</dbReference>
<dbReference type="InterPro" id="IPR035926">
    <property type="entry name" value="NusB-like_sf"/>
</dbReference>
<dbReference type="PROSITE" id="PS01153">
    <property type="entry name" value="NOL1_NOP2_SUN"/>
    <property type="match status" value="1"/>
</dbReference>
<evidence type="ECO:0000256" key="6">
    <source>
        <dbReference type="PROSITE-ProRule" id="PRU01023"/>
    </source>
</evidence>
<feature type="binding site" evidence="6">
    <location>
        <begin position="293"/>
        <end position="299"/>
    </location>
    <ligand>
        <name>S-adenosyl-L-methionine</name>
        <dbReference type="ChEBI" id="CHEBI:59789"/>
    </ligand>
</feature>
<evidence type="ECO:0000259" key="8">
    <source>
        <dbReference type="PROSITE" id="PS51686"/>
    </source>
</evidence>
<dbReference type="InterPro" id="IPR049560">
    <property type="entry name" value="MeTrfase_RsmB-F_NOP2_cat"/>
</dbReference>
<gene>
    <name evidence="9" type="primary">rsmB_1</name>
    <name evidence="9" type="ORF">HDIA_0288</name>
</gene>
<organism evidence="9 10">
    <name type="scientific">Hartmannibacter diazotrophicus</name>
    <dbReference type="NCBI Taxonomy" id="1482074"/>
    <lineage>
        <taxon>Bacteria</taxon>
        <taxon>Pseudomonadati</taxon>
        <taxon>Pseudomonadota</taxon>
        <taxon>Alphaproteobacteria</taxon>
        <taxon>Hyphomicrobiales</taxon>
        <taxon>Pleomorphomonadaceae</taxon>
        <taxon>Hartmannibacter</taxon>
    </lineage>
</organism>
<evidence type="ECO:0000256" key="1">
    <source>
        <dbReference type="ARBA" id="ARBA00007494"/>
    </source>
</evidence>
<dbReference type="Gene3D" id="3.40.50.150">
    <property type="entry name" value="Vaccinia Virus protein VP39"/>
    <property type="match status" value="1"/>
</dbReference>
<dbReference type="InterPro" id="IPR001678">
    <property type="entry name" value="MeTrfase_RsmB-F_NOP2_dom"/>
</dbReference>
<feature type="binding site" evidence="6">
    <location>
        <position position="355"/>
    </location>
    <ligand>
        <name>S-adenosyl-L-methionine</name>
        <dbReference type="ChEBI" id="CHEBI:59789"/>
    </ligand>
</feature>
<keyword evidence="2 6" id="KW-0489">Methyltransferase</keyword>
<dbReference type="InterPro" id="IPR029063">
    <property type="entry name" value="SAM-dependent_MTases_sf"/>
</dbReference>
<dbReference type="PANTHER" id="PTHR22807">
    <property type="entry name" value="NOP2 YEAST -RELATED NOL1/NOP2/FMU SUN DOMAIN-CONTAINING"/>
    <property type="match status" value="1"/>
</dbReference>
<evidence type="ECO:0000256" key="2">
    <source>
        <dbReference type="ARBA" id="ARBA00022603"/>
    </source>
</evidence>
<keyword evidence="4 6" id="KW-0949">S-adenosyl-L-methionine</keyword>
<dbReference type="RefSeq" id="WP_245884107.1">
    <property type="nucleotide sequence ID" value="NZ_LT960614.1"/>
</dbReference>
<evidence type="ECO:0000256" key="5">
    <source>
        <dbReference type="ARBA" id="ARBA00022884"/>
    </source>
</evidence>
<dbReference type="GO" id="GO:0001510">
    <property type="term" value="P:RNA methylation"/>
    <property type="evidence" value="ECO:0007669"/>
    <property type="project" value="InterPro"/>
</dbReference>
<dbReference type="Pfam" id="PF01189">
    <property type="entry name" value="Methyltr_RsmB-F"/>
    <property type="match status" value="1"/>
</dbReference>
<dbReference type="GO" id="GO:0006355">
    <property type="term" value="P:regulation of DNA-templated transcription"/>
    <property type="evidence" value="ECO:0007669"/>
    <property type="project" value="InterPro"/>
</dbReference>
<feature type="active site" description="Nucleophile" evidence="6">
    <location>
        <position position="408"/>
    </location>
</feature>
<dbReference type="Pfam" id="PF01029">
    <property type="entry name" value="NusB"/>
    <property type="match status" value="1"/>
</dbReference>
<evidence type="ECO:0000256" key="3">
    <source>
        <dbReference type="ARBA" id="ARBA00022679"/>
    </source>
</evidence>
<feature type="binding site" evidence="6">
    <location>
        <position position="314"/>
    </location>
    <ligand>
        <name>S-adenosyl-L-methionine</name>
        <dbReference type="ChEBI" id="CHEBI:59789"/>
    </ligand>
</feature>
<dbReference type="GO" id="GO:0008173">
    <property type="term" value="F:RNA methyltransferase activity"/>
    <property type="evidence" value="ECO:0007669"/>
    <property type="project" value="InterPro"/>
</dbReference>
<dbReference type="GO" id="GO:0003723">
    <property type="term" value="F:RNA binding"/>
    <property type="evidence" value="ECO:0007669"/>
    <property type="project" value="UniProtKB-UniRule"/>
</dbReference>
<accession>A0A2C9D0W5</accession>
<dbReference type="Proteomes" id="UP000223606">
    <property type="component" value="Chromosome 1"/>
</dbReference>
<proteinExistence type="inferred from homology"/>
<dbReference type="SUPFAM" id="SSF48013">
    <property type="entry name" value="NusB-like"/>
    <property type="match status" value="1"/>
</dbReference>
<feature type="region of interest" description="Disordered" evidence="7">
    <location>
        <begin position="1"/>
        <end position="49"/>
    </location>
</feature>
<dbReference type="InterPro" id="IPR006027">
    <property type="entry name" value="NusB_RsmB_TIM44"/>
</dbReference>
<keyword evidence="3 6" id="KW-0808">Transferase</keyword>
<dbReference type="PANTHER" id="PTHR22807:SF61">
    <property type="entry name" value="NOL1_NOP2_SUN FAMILY PROTEIN _ ANTITERMINATION NUSB DOMAIN-CONTAINING PROTEIN"/>
    <property type="match status" value="1"/>
</dbReference>
<dbReference type="EMBL" id="LT960614">
    <property type="protein sequence ID" value="SON53829.1"/>
    <property type="molecule type" value="Genomic_DNA"/>
</dbReference>
<dbReference type="InterPro" id="IPR018314">
    <property type="entry name" value="RsmB/NOL1/NOP2-like_CS"/>
</dbReference>
<keyword evidence="10" id="KW-1185">Reference proteome</keyword>
<evidence type="ECO:0000256" key="4">
    <source>
        <dbReference type="ARBA" id="ARBA00022691"/>
    </source>
</evidence>
<dbReference type="CDD" id="cd02440">
    <property type="entry name" value="AdoMet_MTases"/>
    <property type="match status" value="1"/>
</dbReference>
<protein>
    <submittedName>
        <fullName evidence="9">Ribosomal RNA small subunit methyltransferase B</fullName>
        <ecNumber evidence="9">2.1.1.176</ecNumber>
    </submittedName>
</protein>
<dbReference type="InterPro" id="IPR023267">
    <property type="entry name" value="RCMT"/>
</dbReference>
<dbReference type="EC" id="2.1.1.176" evidence="9"/>
<keyword evidence="5 6" id="KW-0694">RNA-binding</keyword>